<name>A0AB73UT78_BACCE</name>
<gene>
    <name evidence="2" type="ORF">C1N66_30990</name>
</gene>
<protein>
    <recommendedName>
        <fullName evidence="4">Group-specific protein</fullName>
    </recommendedName>
</protein>
<proteinExistence type="predicted"/>
<geneLocation type="plasmid" evidence="2 3">
    <name>unnamed_12</name>
</geneLocation>
<evidence type="ECO:0000313" key="2">
    <source>
        <dbReference type="EMBL" id="QHV47447.1"/>
    </source>
</evidence>
<reference evidence="2 3" key="1">
    <citation type="submission" date="2018-03" db="EMBL/GenBank/DDBJ databases">
        <title>The complete genome of bacterial strain SGAir0260.</title>
        <authorList>
            <person name="Schuster S.C."/>
        </authorList>
    </citation>
    <scope>NUCLEOTIDE SEQUENCE [LARGE SCALE GENOMIC DNA]</scope>
    <source>
        <strain evidence="2 3">SGAir0260</strain>
        <plasmid evidence="2 3">unnamed_12</plasmid>
    </source>
</reference>
<dbReference type="EMBL" id="CP028010">
    <property type="protein sequence ID" value="QHV47447.1"/>
    <property type="molecule type" value="Genomic_DNA"/>
</dbReference>
<feature type="signal peptide" evidence="1">
    <location>
        <begin position="1"/>
        <end position="24"/>
    </location>
</feature>
<keyword evidence="2" id="KW-0614">Plasmid</keyword>
<evidence type="ECO:0000313" key="3">
    <source>
        <dbReference type="Proteomes" id="UP000464780"/>
    </source>
</evidence>
<dbReference type="RefSeq" id="WP_162281064.1">
    <property type="nucleotide sequence ID" value="NZ_CP028010.2"/>
</dbReference>
<organism evidence="2 3">
    <name type="scientific">Bacillus cereus</name>
    <dbReference type="NCBI Taxonomy" id="1396"/>
    <lineage>
        <taxon>Bacteria</taxon>
        <taxon>Bacillati</taxon>
        <taxon>Bacillota</taxon>
        <taxon>Bacilli</taxon>
        <taxon>Bacillales</taxon>
        <taxon>Bacillaceae</taxon>
        <taxon>Bacillus</taxon>
        <taxon>Bacillus cereus group</taxon>
    </lineage>
</organism>
<accession>A0AB73UT78</accession>
<sequence>MYKKIVLGILTTGVVLLGSNSTLAAENENNLPINKLSKTSINSSIEKIDVKNFYSIGVYELSIPVGFPYYLPTKINASGNNSYTYKVVSQTPEVDWEINFSNGEVLCGVEGTITINVYDEFNNLFRVYKITAGGI</sequence>
<dbReference type="Proteomes" id="UP000464780">
    <property type="component" value="Plasmid unnamed_12"/>
</dbReference>
<dbReference type="AlphaFoldDB" id="A0AB73UT78"/>
<evidence type="ECO:0000256" key="1">
    <source>
        <dbReference type="SAM" id="SignalP"/>
    </source>
</evidence>
<evidence type="ECO:0008006" key="4">
    <source>
        <dbReference type="Google" id="ProtNLM"/>
    </source>
</evidence>
<feature type="chain" id="PRO_5044496884" description="Group-specific protein" evidence="1">
    <location>
        <begin position="25"/>
        <end position="135"/>
    </location>
</feature>
<keyword evidence="1" id="KW-0732">Signal</keyword>